<dbReference type="EMBL" id="VSSQ01029259">
    <property type="protein sequence ID" value="MPM79312.1"/>
    <property type="molecule type" value="Genomic_DNA"/>
</dbReference>
<comment type="caution">
    <text evidence="1">The sequence shown here is derived from an EMBL/GenBank/DDBJ whole genome shotgun (WGS) entry which is preliminary data.</text>
</comment>
<dbReference type="AlphaFoldDB" id="A0A645CRG6"/>
<gene>
    <name evidence="1" type="ORF">SDC9_126345</name>
</gene>
<protein>
    <submittedName>
        <fullName evidence="1">Uncharacterized protein</fullName>
    </submittedName>
</protein>
<sequence length="166" mass="18199">MVPIYLFSTRCSSPRWFSCFCLKVPSAGPAVCFLGRKQRVPASMPENMWHIGWRVRQTPSKNSMSPYGEPSRHPKATTGILPRSLTGRLPASAGAVPCGITAGRETMSQPSMRSTTPLRQCWIGAGAFPEIFPPILRTAASTFPHFWPPPMRNLPLCFAAANIRAA</sequence>
<name>A0A645CRG6_9ZZZZ</name>
<proteinExistence type="predicted"/>
<reference evidence="1" key="1">
    <citation type="submission" date="2019-08" db="EMBL/GenBank/DDBJ databases">
        <authorList>
            <person name="Kucharzyk K."/>
            <person name="Murdoch R.W."/>
            <person name="Higgins S."/>
            <person name="Loffler F."/>
        </authorList>
    </citation>
    <scope>NUCLEOTIDE SEQUENCE</scope>
</reference>
<evidence type="ECO:0000313" key="1">
    <source>
        <dbReference type="EMBL" id="MPM79312.1"/>
    </source>
</evidence>
<accession>A0A645CRG6</accession>
<organism evidence="1">
    <name type="scientific">bioreactor metagenome</name>
    <dbReference type="NCBI Taxonomy" id="1076179"/>
    <lineage>
        <taxon>unclassified sequences</taxon>
        <taxon>metagenomes</taxon>
        <taxon>ecological metagenomes</taxon>
    </lineage>
</organism>